<dbReference type="Proteomes" id="UP000348942">
    <property type="component" value="Chromosome 1"/>
</dbReference>
<dbReference type="PANTHER" id="PTHR38037">
    <property type="entry name" value="ZN_PROTEASE DOMAIN-CONTAINING PROTEIN"/>
    <property type="match status" value="1"/>
</dbReference>
<dbReference type="Gene3D" id="2.40.70.10">
    <property type="entry name" value="Acid Proteases"/>
    <property type="match status" value="1"/>
</dbReference>
<feature type="chain" id="PRO_5024454005" description="Retropepsin-like aspartic endopeptidase domain-containing protein" evidence="1">
    <location>
        <begin position="19"/>
        <end position="190"/>
    </location>
</feature>
<feature type="signal peptide" evidence="1">
    <location>
        <begin position="1"/>
        <end position="18"/>
    </location>
</feature>
<name>A0A5Q0TG96_9VIBR</name>
<evidence type="ECO:0000313" key="3">
    <source>
        <dbReference type="EMBL" id="QGA65186.1"/>
    </source>
</evidence>
<dbReference type="PANTHER" id="PTHR38037:SF2">
    <property type="entry name" value="ATP-DEPENDENT ZINC PROTEASE DOMAIN-CONTAINING PROTEIN-RELATED"/>
    <property type="match status" value="1"/>
</dbReference>
<keyword evidence="4" id="KW-1185">Reference proteome</keyword>
<evidence type="ECO:0000313" key="4">
    <source>
        <dbReference type="Proteomes" id="UP000348942"/>
    </source>
</evidence>
<gene>
    <name evidence="3" type="ORF">GFB47_07025</name>
</gene>
<proteinExistence type="predicted"/>
<dbReference type="InterPro" id="IPR008503">
    <property type="entry name" value="Asp_endopeptidase"/>
</dbReference>
<dbReference type="SUPFAM" id="SSF50630">
    <property type="entry name" value="Acid proteases"/>
    <property type="match status" value="1"/>
</dbReference>
<organism evidence="3 4">
    <name type="scientific">Vibrio algicola</name>
    <dbReference type="NCBI Taxonomy" id="2662262"/>
    <lineage>
        <taxon>Bacteria</taxon>
        <taxon>Pseudomonadati</taxon>
        <taxon>Pseudomonadota</taxon>
        <taxon>Gammaproteobacteria</taxon>
        <taxon>Vibrionales</taxon>
        <taxon>Vibrionaceae</taxon>
        <taxon>Vibrio</taxon>
    </lineage>
</organism>
<reference evidence="3 4" key="1">
    <citation type="submission" date="2019-10" db="EMBL/GenBank/DDBJ databases">
        <title>Vibrio sp. nov., isolated from Coralline algae surface.</title>
        <authorList>
            <person name="Geng Y."/>
            <person name="Zhang X."/>
        </authorList>
    </citation>
    <scope>NUCLEOTIDE SEQUENCE [LARGE SCALE GENOMIC DNA]</scope>
    <source>
        <strain evidence="3 4">SM1977</strain>
    </source>
</reference>
<evidence type="ECO:0000256" key="1">
    <source>
        <dbReference type="SAM" id="SignalP"/>
    </source>
</evidence>
<keyword evidence="1" id="KW-0732">Signal</keyword>
<feature type="domain" description="Retropepsin-like aspartic endopeptidase" evidence="2">
    <location>
        <begin position="45"/>
        <end position="179"/>
    </location>
</feature>
<dbReference type="AlphaFoldDB" id="A0A5Q0TG96"/>
<sequence>MFKWLIIALFSCSFSAIAAEKAQPVSTVTAKDIPVATHLKNGDLILGETEWVYVSDINRNIKARIDTGATTSSISAVNIRLYKKDGKNMVDYKLAHDDWTSKLFTAPVKRWVEVKQASTTKASASRPVIDLNIQIGDHKTKSDFTLVDRSQLEFPVLIGRTFIDKEAVVDVSHAYLQPKTKLAAETKTAK</sequence>
<protein>
    <recommendedName>
        <fullName evidence="2">Retropepsin-like aspartic endopeptidase domain-containing protein</fullName>
    </recommendedName>
</protein>
<dbReference type="Pfam" id="PF05618">
    <property type="entry name" value="Zn_protease"/>
    <property type="match status" value="1"/>
</dbReference>
<dbReference type="RefSeq" id="WP_153447335.1">
    <property type="nucleotide sequence ID" value="NZ_CP045699.1"/>
</dbReference>
<dbReference type="InterPro" id="IPR021109">
    <property type="entry name" value="Peptidase_aspartic_dom_sf"/>
</dbReference>
<evidence type="ECO:0000259" key="2">
    <source>
        <dbReference type="Pfam" id="PF05618"/>
    </source>
</evidence>
<accession>A0A5Q0TG96</accession>
<dbReference type="EMBL" id="CP045699">
    <property type="protein sequence ID" value="QGA65186.1"/>
    <property type="molecule type" value="Genomic_DNA"/>
</dbReference>